<dbReference type="GO" id="GO:0009401">
    <property type="term" value="P:phosphoenolpyruvate-dependent sugar phosphotransferase system"/>
    <property type="evidence" value="ECO:0007669"/>
    <property type="project" value="UniProtKB-KW"/>
</dbReference>
<dbReference type="AlphaFoldDB" id="A0AAJ5NQX9"/>
<evidence type="ECO:0000259" key="8">
    <source>
        <dbReference type="PROSITE" id="PS51098"/>
    </source>
</evidence>
<evidence type="ECO:0000256" key="2">
    <source>
        <dbReference type="ARBA" id="ARBA00022597"/>
    </source>
</evidence>
<reference evidence="9 10" key="1">
    <citation type="submission" date="2019-01" db="EMBL/GenBank/DDBJ databases">
        <authorList>
            <consortium name="Pathogen Informatics"/>
        </authorList>
    </citation>
    <scope>NUCLEOTIDE SEQUENCE [LARGE SCALE GENOMIC DNA]</scope>
    <source>
        <strain evidence="9 10">NCTC10125</strain>
    </source>
</reference>
<sequence>MSIIKNIIMKLISKIIYFLLQIFSFGFFAKHINKKHNKTKSDLTFEKKFDFKIEELINLLGGKKNIKSSDFSISRLKIQLKSTENLDFEKIKKLKGVSGIVVNSETISLIVGNKSKAISEAINNFE</sequence>
<dbReference type="PANTHER" id="PTHR30009">
    <property type="entry name" value="CYTOCHROME C-TYPE SYNTHESIS PROTEIN AND PTS TRANSMEMBRANE COMPONENT"/>
    <property type="match status" value="1"/>
</dbReference>
<dbReference type="GO" id="GO:0016301">
    <property type="term" value="F:kinase activity"/>
    <property type="evidence" value="ECO:0007669"/>
    <property type="project" value="UniProtKB-KW"/>
</dbReference>
<dbReference type="InterPro" id="IPR036878">
    <property type="entry name" value="Glu_permease_IIB"/>
</dbReference>
<evidence type="ECO:0000256" key="7">
    <source>
        <dbReference type="SAM" id="Phobius"/>
    </source>
</evidence>
<dbReference type="InterPro" id="IPR018113">
    <property type="entry name" value="PTrfase_EIIB_Cys"/>
</dbReference>
<comment type="caution">
    <text evidence="6">Lacks conserved residue(s) required for the propagation of feature annotation.</text>
</comment>
<keyword evidence="3" id="KW-0808">Transferase</keyword>
<evidence type="ECO:0000256" key="4">
    <source>
        <dbReference type="ARBA" id="ARBA00022683"/>
    </source>
</evidence>
<feature type="domain" description="PTS EIIB type-1" evidence="8">
    <location>
        <begin position="50"/>
        <end position="126"/>
    </location>
</feature>
<feature type="transmembrane region" description="Helical" evidence="7">
    <location>
        <begin position="12"/>
        <end position="29"/>
    </location>
</feature>
<protein>
    <submittedName>
        <fullName evidence="9">PTS system glucose-specific transporter subunit IIB</fullName>
    </submittedName>
</protein>
<evidence type="ECO:0000313" key="10">
    <source>
        <dbReference type="Proteomes" id="UP000289629"/>
    </source>
</evidence>
<organism evidence="9 10">
    <name type="scientific">Mesomycoplasma dispar</name>
    <dbReference type="NCBI Taxonomy" id="86660"/>
    <lineage>
        <taxon>Bacteria</taxon>
        <taxon>Bacillati</taxon>
        <taxon>Mycoplasmatota</taxon>
        <taxon>Mycoplasmoidales</taxon>
        <taxon>Metamycoplasmataceae</taxon>
        <taxon>Mesomycoplasma</taxon>
    </lineage>
</organism>
<dbReference type="EMBL" id="LR214971">
    <property type="protein sequence ID" value="VEU62224.1"/>
    <property type="molecule type" value="Genomic_DNA"/>
</dbReference>
<keyword evidence="5" id="KW-0418">Kinase</keyword>
<evidence type="ECO:0000313" key="9">
    <source>
        <dbReference type="EMBL" id="VEU62224.1"/>
    </source>
</evidence>
<keyword evidence="2" id="KW-0762">Sugar transport</keyword>
<dbReference type="GO" id="GO:0008982">
    <property type="term" value="F:protein-N(PI)-phosphohistidine-sugar phosphotransferase activity"/>
    <property type="evidence" value="ECO:0007669"/>
    <property type="project" value="InterPro"/>
</dbReference>
<keyword evidence="7" id="KW-0812">Transmembrane</keyword>
<dbReference type="Pfam" id="PF00367">
    <property type="entry name" value="PTS_EIIB"/>
    <property type="match status" value="1"/>
</dbReference>
<evidence type="ECO:0000256" key="1">
    <source>
        <dbReference type="ARBA" id="ARBA00022448"/>
    </source>
</evidence>
<dbReference type="RefSeq" id="WP_232034212.1">
    <property type="nucleotide sequence ID" value="NZ_CP007229.1"/>
</dbReference>
<dbReference type="InterPro" id="IPR050429">
    <property type="entry name" value="PTS_Glucose_EIICBA"/>
</dbReference>
<dbReference type="Proteomes" id="UP000289629">
    <property type="component" value="Chromosome"/>
</dbReference>
<keyword evidence="7" id="KW-1133">Transmembrane helix</keyword>
<proteinExistence type="predicted"/>
<dbReference type="PROSITE" id="PS51098">
    <property type="entry name" value="PTS_EIIB_TYPE_1"/>
    <property type="match status" value="1"/>
</dbReference>
<name>A0AAJ5NQX9_9BACT</name>
<keyword evidence="7" id="KW-0472">Membrane</keyword>
<evidence type="ECO:0000256" key="3">
    <source>
        <dbReference type="ARBA" id="ARBA00022679"/>
    </source>
</evidence>
<gene>
    <name evidence="9" type="primary">glcB</name>
    <name evidence="9" type="ORF">NCTC10125_00600</name>
</gene>
<dbReference type="GO" id="GO:0005886">
    <property type="term" value="C:plasma membrane"/>
    <property type="evidence" value="ECO:0007669"/>
    <property type="project" value="TreeGrafter"/>
</dbReference>
<accession>A0AAJ5NQX9</accession>
<dbReference type="Gene3D" id="3.30.1360.60">
    <property type="entry name" value="Glucose permease domain IIB"/>
    <property type="match status" value="1"/>
</dbReference>
<dbReference type="GO" id="GO:0090563">
    <property type="term" value="F:protein-phosphocysteine-sugar phosphotransferase activity"/>
    <property type="evidence" value="ECO:0007669"/>
    <property type="project" value="TreeGrafter"/>
</dbReference>
<keyword evidence="4" id="KW-0598">Phosphotransferase system</keyword>
<keyword evidence="1" id="KW-0813">Transport</keyword>
<evidence type="ECO:0000256" key="6">
    <source>
        <dbReference type="PROSITE-ProRule" id="PRU00421"/>
    </source>
</evidence>
<evidence type="ECO:0000256" key="5">
    <source>
        <dbReference type="ARBA" id="ARBA00022777"/>
    </source>
</evidence>
<dbReference type="InterPro" id="IPR001996">
    <property type="entry name" value="PTS_IIB_1"/>
</dbReference>
<dbReference type="SUPFAM" id="SSF55604">
    <property type="entry name" value="Glucose permease domain IIB"/>
    <property type="match status" value="1"/>
</dbReference>